<keyword evidence="3" id="KW-1185">Reference proteome</keyword>
<keyword evidence="2" id="KW-0255">Endonuclease</keyword>
<dbReference type="RefSeq" id="WP_309481610.1">
    <property type="nucleotide sequence ID" value="NZ_CP133720.1"/>
</dbReference>
<sequence>MLNSLEVESALRAEGFTLEINNAHAGGYKNAEGILVFVKRSKEFKANPRIPMFKQPLVVHWSIKETPAFAQLQEIASSINPLYVNHNMRGFEEPYSDRKQNGIAINVESIDHLKEIIKILSAKQYIPSSSYEDITLASSSLDGVPETTRKSIVDARLGQGVFRENLIKYWESCAVTDCTVHKLLRASHIKPWRVADNSERLDKFNGLLLSPNLDLAFDQDLISFDDKGNILIKSDILDRESLLKLGISENMKLRRCEAQHKIYLSEHRRIHQF</sequence>
<feature type="domain" description="HNH nuclease" evidence="1">
    <location>
        <begin position="173"/>
        <end position="225"/>
    </location>
</feature>
<dbReference type="EC" id="3.1.-.-" evidence="2"/>
<dbReference type="GO" id="GO:0004519">
    <property type="term" value="F:endonuclease activity"/>
    <property type="evidence" value="ECO:0007669"/>
    <property type="project" value="UniProtKB-KW"/>
</dbReference>
<dbReference type="InterPro" id="IPR003615">
    <property type="entry name" value="HNH_nuc"/>
</dbReference>
<accession>A0ABY9RFX8</accession>
<dbReference type="EMBL" id="CP133720">
    <property type="protein sequence ID" value="WMW80117.1"/>
    <property type="molecule type" value="Genomic_DNA"/>
</dbReference>
<gene>
    <name evidence="2" type="ORF">RF679_15910</name>
</gene>
<dbReference type="Proteomes" id="UP001181355">
    <property type="component" value="Chromosome"/>
</dbReference>
<name>A0ABY9RFX8_9BURK</name>
<organism evidence="2 3">
    <name type="scientific">Undibacterium cyanobacteriorum</name>
    <dbReference type="NCBI Taxonomy" id="3073561"/>
    <lineage>
        <taxon>Bacteria</taxon>
        <taxon>Pseudomonadati</taxon>
        <taxon>Pseudomonadota</taxon>
        <taxon>Betaproteobacteria</taxon>
        <taxon>Burkholderiales</taxon>
        <taxon>Oxalobacteraceae</taxon>
        <taxon>Undibacterium</taxon>
    </lineage>
</organism>
<reference evidence="2" key="1">
    <citation type="submission" date="2023-09" db="EMBL/GenBank/DDBJ databases">
        <title>Undibacterium sp. 20NA77.5 isolated from freshwater.</title>
        <authorList>
            <person name="Le V."/>
            <person name="Ko S.-R."/>
            <person name="Ahn C.-Y."/>
            <person name="Oh H.-M."/>
        </authorList>
    </citation>
    <scope>NUCLEOTIDE SEQUENCE</scope>
    <source>
        <strain evidence="2">20NA77.5</strain>
    </source>
</reference>
<protein>
    <submittedName>
        <fullName evidence="2">HNH endonuclease signature motif containing protein</fullName>
        <ecNumber evidence="2">3.1.-.-</ecNumber>
    </submittedName>
</protein>
<keyword evidence="2" id="KW-0378">Hydrolase</keyword>
<dbReference type="GO" id="GO:0016787">
    <property type="term" value="F:hydrolase activity"/>
    <property type="evidence" value="ECO:0007669"/>
    <property type="project" value="UniProtKB-KW"/>
</dbReference>
<evidence type="ECO:0000313" key="2">
    <source>
        <dbReference type="EMBL" id="WMW80117.1"/>
    </source>
</evidence>
<dbReference type="Pfam" id="PF13391">
    <property type="entry name" value="HNH_2"/>
    <property type="match status" value="1"/>
</dbReference>
<evidence type="ECO:0000259" key="1">
    <source>
        <dbReference type="Pfam" id="PF13391"/>
    </source>
</evidence>
<proteinExistence type="predicted"/>
<evidence type="ECO:0000313" key="3">
    <source>
        <dbReference type="Proteomes" id="UP001181355"/>
    </source>
</evidence>
<keyword evidence="2" id="KW-0540">Nuclease</keyword>